<keyword evidence="2" id="KW-0472">Membrane</keyword>
<keyword evidence="4" id="KW-1185">Reference proteome</keyword>
<feature type="region of interest" description="Disordered" evidence="1">
    <location>
        <begin position="305"/>
        <end position="326"/>
    </location>
</feature>
<evidence type="ECO:0000313" key="4">
    <source>
        <dbReference type="Proteomes" id="UP000823941"/>
    </source>
</evidence>
<name>A0ABQ7QQQ6_PLUXY</name>
<dbReference type="EMBL" id="JAHIBW010000010">
    <property type="protein sequence ID" value="KAG7307369.1"/>
    <property type="molecule type" value="Genomic_DNA"/>
</dbReference>
<sequence length="326" mass="38830">MTHIYLIITYISVFVSFVNSLLPTTSTARTIRTTPGPDLDQPHYLPATRVEEPCSRNDPHRGLDFLGLNHRTEKPVARAKSEPKNEEIILTDEELEKTLKQEEKYTKTSEKLSNAPQQSSNRYKMRYELEKIFDKIREVRRRVHIDLLNEKDFDSRPKTEGMKLLERIWNRLKEVSDRIWGKETRKYNSHKDLNETRKSNSRKDLKESKVNTPDMKKETKDSRRKSNQRISKPDQDELEEGLAAIEKEWVRQNKERDTYQQWAAEEMDRRYWVEAAQLERRLQQARRLQDLGDLVDQHAANSLVPRAKLDMDERRRVQRPRGSQRY</sequence>
<feature type="compositionally biased region" description="Basic residues" evidence="1">
    <location>
        <begin position="316"/>
        <end position="326"/>
    </location>
</feature>
<gene>
    <name evidence="3" type="ORF">JYU34_007554</name>
</gene>
<keyword evidence="2" id="KW-1133">Transmembrane helix</keyword>
<accession>A0ABQ7QQQ6</accession>
<feature type="compositionally biased region" description="Basic and acidic residues" evidence="1">
    <location>
        <begin position="191"/>
        <end position="221"/>
    </location>
</feature>
<feature type="region of interest" description="Disordered" evidence="1">
    <location>
        <begin position="191"/>
        <end position="237"/>
    </location>
</feature>
<dbReference type="Proteomes" id="UP000823941">
    <property type="component" value="Chromosome 10"/>
</dbReference>
<reference evidence="3 4" key="1">
    <citation type="submission" date="2021-06" db="EMBL/GenBank/DDBJ databases">
        <title>A haploid diamondback moth (Plutella xylostella L.) genome assembly resolves 31 chromosomes and identifies a diamide resistance mutation.</title>
        <authorList>
            <person name="Ward C.M."/>
            <person name="Perry K.D."/>
            <person name="Baker G."/>
            <person name="Powis K."/>
            <person name="Heckel D.G."/>
            <person name="Baxter S.W."/>
        </authorList>
    </citation>
    <scope>NUCLEOTIDE SEQUENCE [LARGE SCALE GENOMIC DNA]</scope>
    <source>
        <strain evidence="3 4">LV</strain>
        <tissue evidence="3">Single pupa</tissue>
    </source>
</reference>
<evidence type="ECO:0000256" key="2">
    <source>
        <dbReference type="SAM" id="Phobius"/>
    </source>
</evidence>
<evidence type="ECO:0000256" key="1">
    <source>
        <dbReference type="SAM" id="MobiDB-lite"/>
    </source>
</evidence>
<organism evidence="3 4">
    <name type="scientific">Plutella xylostella</name>
    <name type="common">Diamondback moth</name>
    <name type="synonym">Plutella maculipennis</name>
    <dbReference type="NCBI Taxonomy" id="51655"/>
    <lineage>
        <taxon>Eukaryota</taxon>
        <taxon>Metazoa</taxon>
        <taxon>Ecdysozoa</taxon>
        <taxon>Arthropoda</taxon>
        <taxon>Hexapoda</taxon>
        <taxon>Insecta</taxon>
        <taxon>Pterygota</taxon>
        <taxon>Neoptera</taxon>
        <taxon>Endopterygota</taxon>
        <taxon>Lepidoptera</taxon>
        <taxon>Glossata</taxon>
        <taxon>Ditrysia</taxon>
        <taxon>Yponomeutoidea</taxon>
        <taxon>Plutellidae</taxon>
        <taxon>Plutella</taxon>
    </lineage>
</organism>
<comment type="caution">
    <text evidence="3">The sequence shown here is derived from an EMBL/GenBank/DDBJ whole genome shotgun (WGS) entry which is preliminary data.</text>
</comment>
<keyword evidence="2" id="KW-0812">Transmembrane</keyword>
<protein>
    <submittedName>
        <fullName evidence="3">Uncharacterized protein</fullName>
    </submittedName>
</protein>
<proteinExistence type="predicted"/>
<feature type="transmembrane region" description="Helical" evidence="2">
    <location>
        <begin position="6"/>
        <end position="22"/>
    </location>
</feature>
<evidence type="ECO:0000313" key="3">
    <source>
        <dbReference type="EMBL" id="KAG7307369.1"/>
    </source>
</evidence>